<dbReference type="Proteomes" id="UP001567538">
    <property type="component" value="Unassembled WGS sequence"/>
</dbReference>
<sequence>MVGIMPFSIAIHAPARGIYYLSLLYLNDHDQFFFPLKSPKISAAGCLHSRSWTFTPPVQLYNCYESSTLAKFRSSSKVPNACCSGSSVHLIICVVIRRDHYFLLTEGLLTAPENREYTGEILFETFNVPGLYIAVQPVLGLAAGYTTTKCLISVIATDDSQCFLHEILMARNTAIIRACLWLVLH</sequence>
<dbReference type="SUPFAM" id="SSF53067">
    <property type="entry name" value="Actin-like ATPase domain"/>
    <property type="match status" value="1"/>
</dbReference>
<keyword evidence="2" id="KW-1185">Reference proteome</keyword>
<dbReference type="Pfam" id="PF00022">
    <property type="entry name" value="Actin"/>
    <property type="match status" value="1"/>
</dbReference>
<dbReference type="InterPro" id="IPR043129">
    <property type="entry name" value="ATPase_NBD"/>
</dbReference>
<dbReference type="EMBL" id="JBEAFC010000011">
    <property type="protein sequence ID" value="KAL1537096.1"/>
    <property type="molecule type" value="Genomic_DNA"/>
</dbReference>
<evidence type="ECO:0000313" key="1">
    <source>
        <dbReference type="EMBL" id="KAL1537096.1"/>
    </source>
</evidence>
<accession>A0ABD1FZ45</accession>
<evidence type="ECO:0000313" key="2">
    <source>
        <dbReference type="Proteomes" id="UP001567538"/>
    </source>
</evidence>
<gene>
    <name evidence="1" type="ORF">AAHA92_29651</name>
</gene>
<dbReference type="InterPro" id="IPR004000">
    <property type="entry name" value="Actin"/>
</dbReference>
<comment type="caution">
    <text evidence="1">The sequence shown here is derived from an EMBL/GenBank/DDBJ whole genome shotgun (WGS) entry which is preliminary data.</text>
</comment>
<organism evidence="1 2">
    <name type="scientific">Salvia divinorum</name>
    <name type="common">Maria pastora</name>
    <name type="synonym">Diviner's sage</name>
    <dbReference type="NCBI Taxonomy" id="28513"/>
    <lineage>
        <taxon>Eukaryota</taxon>
        <taxon>Viridiplantae</taxon>
        <taxon>Streptophyta</taxon>
        <taxon>Embryophyta</taxon>
        <taxon>Tracheophyta</taxon>
        <taxon>Spermatophyta</taxon>
        <taxon>Magnoliopsida</taxon>
        <taxon>eudicotyledons</taxon>
        <taxon>Gunneridae</taxon>
        <taxon>Pentapetalae</taxon>
        <taxon>asterids</taxon>
        <taxon>lamiids</taxon>
        <taxon>Lamiales</taxon>
        <taxon>Lamiaceae</taxon>
        <taxon>Nepetoideae</taxon>
        <taxon>Mentheae</taxon>
        <taxon>Salviinae</taxon>
        <taxon>Salvia</taxon>
        <taxon>Salvia subgen. Calosphace</taxon>
    </lineage>
</organism>
<dbReference type="AlphaFoldDB" id="A0ABD1FZ45"/>
<proteinExistence type="predicted"/>
<dbReference type="Gene3D" id="3.30.420.40">
    <property type="match status" value="1"/>
</dbReference>
<name>A0ABD1FZ45_SALDI</name>
<dbReference type="PANTHER" id="PTHR11937">
    <property type="entry name" value="ACTIN"/>
    <property type="match status" value="1"/>
</dbReference>
<reference evidence="1 2" key="1">
    <citation type="submission" date="2024-06" db="EMBL/GenBank/DDBJ databases">
        <title>A chromosome level genome sequence of Diviner's sage (Salvia divinorum).</title>
        <authorList>
            <person name="Ford S.A."/>
            <person name="Ro D.-K."/>
            <person name="Ness R.W."/>
            <person name="Phillips M.A."/>
        </authorList>
    </citation>
    <scope>NUCLEOTIDE SEQUENCE [LARGE SCALE GENOMIC DNA]</scope>
    <source>
        <strain evidence="1">SAF-2024a</strain>
        <tissue evidence="1">Leaf</tissue>
    </source>
</reference>
<protein>
    <submittedName>
        <fullName evidence="1">Actin-related protein 3</fullName>
    </submittedName>
</protein>